<dbReference type="SUPFAM" id="SSF48371">
    <property type="entry name" value="ARM repeat"/>
    <property type="match status" value="1"/>
</dbReference>
<dbReference type="Proteomes" id="UP000216752">
    <property type="component" value="Chromosome"/>
</dbReference>
<gene>
    <name evidence="1" type="ORF">SPSIL_009690</name>
</gene>
<protein>
    <submittedName>
        <fullName evidence="1">Uncharacterized protein</fullName>
    </submittedName>
</protein>
<dbReference type="EMBL" id="CP155573">
    <property type="protein sequence ID" value="XFO64860.1"/>
    <property type="molecule type" value="Genomic_DNA"/>
</dbReference>
<evidence type="ECO:0000313" key="2">
    <source>
        <dbReference type="Proteomes" id="UP000216752"/>
    </source>
</evidence>
<dbReference type="InterPro" id="IPR016024">
    <property type="entry name" value="ARM-type_fold"/>
</dbReference>
<organism evidence="1 2">
    <name type="scientific">Sporomusa silvacetica DSM 10669</name>
    <dbReference type="NCBI Taxonomy" id="1123289"/>
    <lineage>
        <taxon>Bacteria</taxon>
        <taxon>Bacillati</taxon>
        <taxon>Bacillota</taxon>
        <taxon>Negativicutes</taxon>
        <taxon>Selenomonadales</taxon>
        <taxon>Sporomusaceae</taxon>
        <taxon>Sporomusa</taxon>
    </lineage>
</organism>
<name>A0ABZ3IGW9_9FIRM</name>
<dbReference type="RefSeq" id="WP_094607673.1">
    <property type="nucleotide sequence ID" value="NZ_CP155573.1"/>
</dbReference>
<keyword evidence="2" id="KW-1185">Reference proteome</keyword>
<evidence type="ECO:0000313" key="1">
    <source>
        <dbReference type="EMBL" id="XFO64860.1"/>
    </source>
</evidence>
<sequence>MSECEKVAIQRLLTWAKDDRLEIDIRSNALDVLKMACSYATTGVLLHFNSLLGYFAIISGEKHPPATMPKILLPGQKDNPQFEQLNEFNSLQQWRIFKQQLQECLKEICDVRPSAVFDSVSECLAQSFEHIEEGFKAGCVSLLGEIGKDYPSCKRYCKVFGVS</sequence>
<accession>A0ABZ3IGW9</accession>
<proteinExistence type="predicted"/>
<reference evidence="1" key="1">
    <citation type="submission" date="2024-05" db="EMBL/GenBank/DDBJ databases">
        <title>Isolation and characterization of Sporomusa carbonis sp. nov., a carboxydotrophic hydrogenogen in the genus of Sporomusa isolated from a charcoal burning pile.</title>
        <authorList>
            <person name="Boeer T."/>
            <person name="Rosenbaum F."/>
            <person name="Eysell L."/>
            <person name="Mueller V."/>
            <person name="Daniel R."/>
            <person name="Poehlein A."/>
        </authorList>
    </citation>
    <scope>NUCLEOTIDE SEQUENCE [LARGE SCALE GENOMIC DNA]</scope>
    <source>
        <strain evidence="1">DSM 10669</strain>
    </source>
</reference>